<feature type="transmembrane region" description="Helical" evidence="1">
    <location>
        <begin position="365"/>
        <end position="382"/>
    </location>
</feature>
<keyword evidence="1" id="KW-0472">Membrane</keyword>
<accession>A0A843XD21</accession>
<name>A0A843XD21_COLES</name>
<dbReference type="Proteomes" id="UP000652761">
    <property type="component" value="Unassembled WGS sequence"/>
</dbReference>
<keyword evidence="3" id="KW-1185">Reference proteome</keyword>
<sequence>MALVSSALTPVELEERVVLVVDVLFTWVVRSVHMVCVCVASSTTSTVVTSSVGSPRPAGWAQSTHRFAIYERDRAWHRVLNATALGVAFWLPPQSGLCLHVRCVSRTGWPADVEHGKATTFFVAFLCGVVGLHCSLALLCGYGAAVGPFVRDCETERLGPKHSQVLYLRTRQSLASRFERDGSECRILVAAVKRSSSACPPRLGRPNRAPVSSVRPEGGGFAGFLGDLASWVIFGVVSLVCVGDPVMGTRIKVPACEGEGPFCRVLNVTVRPVAALAPVTLEERVVHMVNMVFTWFERCVCGSFVVVGQELGPESLKVPGMDLQLCGLQMWCWLVSTVLWLYYVVVERQLDLSSVTTRQRGLPDVVCLGGSTILVVVSWWYLVEVGAGMRWTGLLIPVQLPFVGRLPVKIVA</sequence>
<feature type="transmembrane region" description="Helical" evidence="1">
    <location>
        <begin position="328"/>
        <end position="345"/>
    </location>
</feature>
<keyword evidence="1" id="KW-1133">Transmembrane helix</keyword>
<dbReference type="EMBL" id="NMUH01007349">
    <property type="protein sequence ID" value="MQM17107.1"/>
    <property type="molecule type" value="Genomic_DNA"/>
</dbReference>
<protein>
    <submittedName>
        <fullName evidence="2">Uncharacterized protein</fullName>
    </submittedName>
</protein>
<dbReference type="AlphaFoldDB" id="A0A843XD21"/>
<evidence type="ECO:0000256" key="1">
    <source>
        <dbReference type="SAM" id="Phobius"/>
    </source>
</evidence>
<comment type="caution">
    <text evidence="2">The sequence shown here is derived from an EMBL/GenBank/DDBJ whole genome shotgun (WGS) entry which is preliminary data.</text>
</comment>
<gene>
    <name evidence="2" type="ORF">Taro_050075</name>
</gene>
<evidence type="ECO:0000313" key="2">
    <source>
        <dbReference type="EMBL" id="MQM17107.1"/>
    </source>
</evidence>
<evidence type="ECO:0000313" key="3">
    <source>
        <dbReference type="Proteomes" id="UP000652761"/>
    </source>
</evidence>
<proteinExistence type="predicted"/>
<organism evidence="2 3">
    <name type="scientific">Colocasia esculenta</name>
    <name type="common">Wild taro</name>
    <name type="synonym">Arum esculentum</name>
    <dbReference type="NCBI Taxonomy" id="4460"/>
    <lineage>
        <taxon>Eukaryota</taxon>
        <taxon>Viridiplantae</taxon>
        <taxon>Streptophyta</taxon>
        <taxon>Embryophyta</taxon>
        <taxon>Tracheophyta</taxon>
        <taxon>Spermatophyta</taxon>
        <taxon>Magnoliopsida</taxon>
        <taxon>Liliopsida</taxon>
        <taxon>Araceae</taxon>
        <taxon>Aroideae</taxon>
        <taxon>Colocasieae</taxon>
        <taxon>Colocasia</taxon>
    </lineage>
</organism>
<keyword evidence="1" id="KW-0812">Transmembrane</keyword>
<reference evidence="2" key="1">
    <citation type="submission" date="2017-07" db="EMBL/GenBank/DDBJ databases">
        <title>Taro Niue Genome Assembly and Annotation.</title>
        <authorList>
            <person name="Atibalentja N."/>
            <person name="Keating K."/>
            <person name="Fields C.J."/>
        </authorList>
    </citation>
    <scope>NUCLEOTIDE SEQUENCE</scope>
    <source>
        <strain evidence="2">Niue_2</strain>
        <tissue evidence="2">Leaf</tissue>
    </source>
</reference>